<proteinExistence type="predicted"/>
<dbReference type="EMBL" id="CASHSV030000513">
    <property type="protein sequence ID" value="CAJ2667404.1"/>
    <property type="molecule type" value="Genomic_DNA"/>
</dbReference>
<gene>
    <name evidence="1" type="ORF">MILVUS5_LOCUS32022</name>
</gene>
<keyword evidence="2" id="KW-1185">Reference proteome</keyword>
<reference evidence="1" key="1">
    <citation type="submission" date="2023-10" db="EMBL/GenBank/DDBJ databases">
        <authorList>
            <person name="Rodriguez Cubillos JULIANA M."/>
            <person name="De Vega J."/>
        </authorList>
    </citation>
    <scope>NUCLEOTIDE SEQUENCE</scope>
</reference>
<evidence type="ECO:0000313" key="2">
    <source>
        <dbReference type="Proteomes" id="UP001177021"/>
    </source>
</evidence>
<comment type="caution">
    <text evidence="1">The sequence shown here is derived from an EMBL/GenBank/DDBJ whole genome shotgun (WGS) entry which is preliminary data.</text>
</comment>
<name>A0ACB0LG94_TRIPR</name>
<sequence length="115" mass="12655">MATAAPLNWATKLLFSEASPKFSVHVDNMTIIPIVRKPAAASKGATGPRANVSTRTFPNSPEKMATRPFPRNIAFENGHGKLINHPINQHLLEQPSLQEQVDSENMSSRSIQVRI</sequence>
<dbReference type="Proteomes" id="UP001177021">
    <property type="component" value="Unassembled WGS sequence"/>
</dbReference>
<organism evidence="1 2">
    <name type="scientific">Trifolium pratense</name>
    <name type="common">Red clover</name>
    <dbReference type="NCBI Taxonomy" id="57577"/>
    <lineage>
        <taxon>Eukaryota</taxon>
        <taxon>Viridiplantae</taxon>
        <taxon>Streptophyta</taxon>
        <taxon>Embryophyta</taxon>
        <taxon>Tracheophyta</taxon>
        <taxon>Spermatophyta</taxon>
        <taxon>Magnoliopsida</taxon>
        <taxon>eudicotyledons</taxon>
        <taxon>Gunneridae</taxon>
        <taxon>Pentapetalae</taxon>
        <taxon>rosids</taxon>
        <taxon>fabids</taxon>
        <taxon>Fabales</taxon>
        <taxon>Fabaceae</taxon>
        <taxon>Papilionoideae</taxon>
        <taxon>50 kb inversion clade</taxon>
        <taxon>NPAAA clade</taxon>
        <taxon>Hologalegina</taxon>
        <taxon>IRL clade</taxon>
        <taxon>Trifolieae</taxon>
        <taxon>Trifolium</taxon>
    </lineage>
</organism>
<accession>A0ACB0LG94</accession>
<protein>
    <submittedName>
        <fullName evidence="1">Uncharacterized protein</fullName>
    </submittedName>
</protein>
<evidence type="ECO:0000313" key="1">
    <source>
        <dbReference type="EMBL" id="CAJ2667404.1"/>
    </source>
</evidence>